<accession>A0A0H3ZT74</accession>
<keyword evidence="1" id="KW-0472">Membrane</keyword>
<dbReference type="AlphaFoldDB" id="A0A0H3ZT74"/>
<keyword evidence="1" id="KW-1133">Transmembrane helix</keyword>
<name>A0A0H3ZT74_VIBSP</name>
<feature type="transmembrane region" description="Helical" evidence="1">
    <location>
        <begin position="40"/>
        <end position="62"/>
    </location>
</feature>
<protein>
    <submittedName>
        <fullName evidence="2">Phage tail protein</fullName>
    </submittedName>
</protein>
<sequence>MSDIAKLTVALYANSAQFVSELDKSNKKAKSWSSQVKGSFSVAAAATAAAATAAAGAIALIYTQQAAVIDQTAKFADRVGISTEALTQFRHASELTGVGAKNLDMSLQRMTRRIAEAEQGAGEAAPALKELGLSAEELGRMTPEQQLYSLADAFTEVESQSDRVRLAFKLFDSEGVGMVNMLAGGADGLRAMADEADRLGITLSRVEAAKVEMANDAMYKVNMTTQAIYQSMTTQLAPIVAQLADEFLDYSQKFGGMNNMIAEGIHSTTKGVGFMADSFHGVELIIKSLEVAWRGTYMAFMVGAQELGQVFYDVGESIIKGLVLPLQGTLNALSGYSDMAADLAVQLSELTNIERPDFSTSTQSVFDFNQALWELRTLASEPLPSDGIEQWYQETKAKFDQLSKDYAASINYNQPSDIEGTGDTKGKKQDPAITTFQEGTRQLEVEYQRRLAVQAAGEQAAYAQESFAYADRQAQLSEQFQAAYEAAATNQVLQQELEDQYFSTRELLWQDHQSRLTEIELAEQKKRRDYQSRTAADLLTFTQQQMQITMGVLADAGQETSAVYKMLFAVQKAAAIPSMIIATEEAAIKAMAAFPGPAGITMAGAVRAMGYASVGMVGAQAVMGMAHDGIDAVPREGTWLLDKGERVYTNESAQKIDSMYGRVMGGGSGQQQTNSQQPWIINIYDAPAGTTAEVDDEKRVIAIMMKDANSGGQYISYIQQKLGVRPGGYK</sequence>
<organism evidence="2">
    <name type="scientific">Vibrio splendidus</name>
    <dbReference type="NCBI Taxonomy" id="29497"/>
    <lineage>
        <taxon>Bacteria</taxon>
        <taxon>Pseudomonadati</taxon>
        <taxon>Pseudomonadota</taxon>
        <taxon>Gammaproteobacteria</taxon>
        <taxon>Vibrionales</taxon>
        <taxon>Vibrionaceae</taxon>
        <taxon>Vibrio</taxon>
    </lineage>
</organism>
<proteinExistence type="predicted"/>
<evidence type="ECO:0000256" key="1">
    <source>
        <dbReference type="SAM" id="Phobius"/>
    </source>
</evidence>
<dbReference type="EMBL" id="KP795544">
    <property type="protein sequence ID" value="AKN37682.1"/>
    <property type="molecule type" value="Genomic_DNA"/>
</dbReference>
<reference evidence="2" key="1">
    <citation type="journal article" date="2015" name="MBio">
        <title>Eco-Evolutionary Dynamics of Episomes among Ecologically Cohesive Bacterial Populations.</title>
        <authorList>
            <person name="Xue H."/>
            <person name="Cordero O.X."/>
            <person name="Camas F.M."/>
            <person name="Trimble W."/>
            <person name="Meyer F."/>
            <person name="Guglielmini J."/>
            <person name="Rocha E.P."/>
            <person name="Polz M.F."/>
        </authorList>
    </citation>
    <scope>NUCLEOTIDE SEQUENCE</scope>
    <source>
        <strain evidence="2">5S_214</strain>
    </source>
</reference>
<keyword evidence="1" id="KW-0812">Transmembrane</keyword>
<evidence type="ECO:0000313" key="2">
    <source>
        <dbReference type="EMBL" id="AKN37682.1"/>
    </source>
</evidence>